<feature type="domain" description="Fibronectin type-III" evidence="4">
    <location>
        <begin position="573"/>
        <end position="663"/>
    </location>
</feature>
<protein>
    <submittedName>
        <fullName evidence="5">Fibronectin type III domain-containing protein</fullName>
    </submittedName>
</protein>
<feature type="compositionally biased region" description="Polar residues" evidence="2">
    <location>
        <begin position="1511"/>
        <end position="1528"/>
    </location>
</feature>
<evidence type="ECO:0000256" key="1">
    <source>
        <dbReference type="ARBA" id="ARBA00022737"/>
    </source>
</evidence>
<dbReference type="Gene3D" id="3.40.50.1110">
    <property type="entry name" value="SGNH hydrolase"/>
    <property type="match status" value="1"/>
</dbReference>
<evidence type="ECO:0000256" key="2">
    <source>
        <dbReference type="SAM" id="MobiDB-lite"/>
    </source>
</evidence>
<feature type="signal peptide" evidence="3">
    <location>
        <begin position="1"/>
        <end position="20"/>
    </location>
</feature>
<dbReference type="Pfam" id="PF18962">
    <property type="entry name" value="Por_Secre_tail"/>
    <property type="match status" value="1"/>
</dbReference>
<organism evidence="5 6">
    <name type="scientific">Chryseolinea lacunae</name>
    <dbReference type="NCBI Taxonomy" id="2801331"/>
    <lineage>
        <taxon>Bacteria</taxon>
        <taxon>Pseudomonadati</taxon>
        <taxon>Bacteroidota</taxon>
        <taxon>Cytophagia</taxon>
        <taxon>Cytophagales</taxon>
        <taxon>Fulvivirgaceae</taxon>
        <taxon>Chryseolinea</taxon>
    </lineage>
</organism>
<keyword evidence="1" id="KW-0677">Repeat</keyword>
<feature type="domain" description="Fibronectin type-III" evidence="4">
    <location>
        <begin position="387"/>
        <end position="477"/>
    </location>
</feature>
<evidence type="ECO:0000259" key="4">
    <source>
        <dbReference type="PROSITE" id="PS50853"/>
    </source>
</evidence>
<evidence type="ECO:0000256" key="3">
    <source>
        <dbReference type="SAM" id="SignalP"/>
    </source>
</evidence>
<evidence type="ECO:0000313" key="5">
    <source>
        <dbReference type="EMBL" id="MBL0739818.1"/>
    </source>
</evidence>
<dbReference type="PANTHER" id="PTHR13817:SF73">
    <property type="entry name" value="FIBRONECTIN TYPE-III DOMAIN-CONTAINING PROTEIN"/>
    <property type="match status" value="1"/>
</dbReference>
<feature type="domain" description="Fibronectin type-III" evidence="4">
    <location>
        <begin position="293"/>
        <end position="385"/>
    </location>
</feature>
<dbReference type="CDD" id="cd00063">
    <property type="entry name" value="FN3"/>
    <property type="match status" value="8"/>
</dbReference>
<dbReference type="InterPro" id="IPR050964">
    <property type="entry name" value="Striated_Muscle_Regulatory"/>
</dbReference>
<evidence type="ECO:0000313" key="6">
    <source>
        <dbReference type="Proteomes" id="UP000613030"/>
    </source>
</evidence>
<proteinExistence type="predicted"/>
<dbReference type="InterPro" id="IPR036116">
    <property type="entry name" value="FN3_sf"/>
</dbReference>
<feature type="domain" description="Fibronectin type-III" evidence="4">
    <location>
        <begin position="1240"/>
        <end position="1330"/>
    </location>
</feature>
<feature type="domain" description="Fibronectin type-III" evidence="4">
    <location>
        <begin position="670"/>
        <end position="760"/>
    </location>
</feature>
<dbReference type="NCBIfam" id="TIGR04183">
    <property type="entry name" value="Por_Secre_tail"/>
    <property type="match status" value="1"/>
</dbReference>
<dbReference type="PROSITE" id="PS50853">
    <property type="entry name" value="FN3"/>
    <property type="match status" value="8"/>
</dbReference>
<accession>A0ABS1KK48</accession>
<gene>
    <name evidence="5" type="ORF">JI741_01250</name>
</gene>
<feature type="domain" description="Fibronectin type-III" evidence="4">
    <location>
        <begin position="1145"/>
        <end position="1235"/>
    </location>
</feature>
<dbReference type="RefSeq" id="WP_202006785.1">
    <property type="nucleotide sequence ID" value="NZ_JAERRB010000001.1"/>
</dbReference>
<dbReference type="Gene3D" id="2.60.40.10">
    <property type="entry name" value="Immunoglobulins"/>
    <property type="match status" value="8"/>
</dbReference>
<dbReference type="InterPro" id="IPR026444">
    <property type="entry name" value="Secre_tail"/>
</dbReference>
<feature type="region of interest" description="Disordered" evidence="2">
    <location>
        <begin position="1511"/>
        <end position="1537"/>
    </location>
</feature>
<dbReference type="InterPro" id="IPR013830">
    <property type="entry name" value="SGNH_hydro"/>
</dbReference>
<name>A0ABS1KK48_9BACT</name>
<dbReference type="SMART" id="SM00060">
    <property type="entry name" value="FN3"/>
    <property type="match status" value="9"/>
</dbReference>
<dbReference type="InterPro" id="IPR036514">
    <property type="entry name" value="SGNH_hydro_sf"/>
</dbReference>
<dbReference type="Gene3D" id="2.60.40.3080">
    <property type="match status" value="1"/>
</dbReference>
<keyword evidence="3" id="KW-0732">Signal</keyword>
<feature type="domain" description="Fibronectin type-III" evidence="4">
    <location>
        <begin position="478"/>
        <end position="569"/>
    </location>
</feature>
<dbReference type="EMBL" id="JAERRB010000001">
    <property type="protein sequence ID" value="MBL0739818.1"/>
    <property type="molecule type" value="Genomic_DNA"/>
</dbReference>
<sequence>MKKIVLICGMLVLIRVLAFAQPIVPGGFNASTLSATGIVLNWTDLSSNETGFQIERSTSPESGFALVATTGANTTTYINNTGLASGKAYYYRVRATNASGASAYTPVVTATTGLRRFLIDFGSPSVQTTVSGWNNVTTPATGTTVSLVESTGAPSSLSLLIVKDPSNGYAANNTSGSTTAVLDYPVSAVSDSHFGWGSGGSYRISGLDNSKVYNLRIFGSRLYVGDSRKGTFTINGQQQILETANNTSQTIVFKGMVPVSGTLTINFAVATGSTFTYINVLDIVEEGTAIPPAPQALTAMARTSTQVNLAWTDASANETGFQIERSSTSGAGYAVLTTTEPNTTTYSDINLTPGTTYYYRVKAVNAEGSSSYTAEVSATTLVPPPAAPTSLTANAQSASQVDLGWTDNADNETAFQLERSLTATTGFALVATLSANVTTYSDATPAANTTYHYRVRALNAGGNSAYSAEVQVTTLHGPPATPTLAVVGVTSSQVSLSWTESGEVTAFQLERSATSGSDFTTIASADAKATVEVDTNVLPGTQYFYRLKAVNEAGSSAYSVEVNATTLPLLPAAPTTLVAEASSATQIDLTWQDGSDNETGFEIERSLTEGSGFVRIITTAANTTHYSDTGLAASTSYFYRVKAVNAGGSSASTPEATAITLAAPPASPASPSAITATAVSSTQINLNWQDVSSNETGFQIERSLISQQGYTLLYTARASTTSYNDTGLAEGTTYYYRLRAINATGSSSYTPEANATTLPVTQAYGQIFSETAFSSATRFPTKGTGISRDTDKLVLTGNPSLFSSYIYHDDPANPFRYTCLENWNVRVRVKTPSTLNASSYGIGIGVQSVNTADPYSTTMRWGWDSGQNFIYLYYKSTTSLQMVSTTKYVPTANTYYWVEVTRAKDAFTYTIFDGATGKTQLFTTKLTFPTFTAGNYVKAHNTGQFCLHQFGGTNSEVTNWEVSTTAMKNADYIGVGDSNMHGLFASSNSQRWIESAMTSAGKSFNILAGISDRSADVVRRIPEVIALKPKAVVLSIGRNDLANGVALSTVQANIDYIINTLQSAGITVNLAGVVASNVNVSALQAYYNGKPNVQVNGYTATKASSGTTLNGSYNSGDNIHLNQAGNTAMSKLLLTILTPQSPPAAPATLSASSVSSSQINLTWTDNASNETGFQIERSLTTATGFTLVATTAPNTNTYANTGLAASTKYYYRIRAVNGGGNSSYTAEASATTQGVALPAAPTTLKATAASATLINLSWTDASSSETGFQIERSLTTGAAFAVIATTASNVTTYADNGVSAQKKYFYRIKAVNSAGGSAYTTEVSATTTPVSAESKGGRRFLIDFGSPGTETLLTGWNNVTSPATGSITNLVESTGASTTLSFEIVKDPSNGYGAYNAVGSTQPLLDYPVSAVSDSHYGWGAGGSYRINGLDNGKLYSLRIFGSRMSVGDSRIATFTINGQQQLLETANNTTETIVFADVAPTSGTITLAFNVASGSTFTYINVLDISESTSSGATSRVPANTFTSTSELPDASSGDETGLQVYPNPAADHVNIKANDAVAQTAVIQIVNLPGVSVYDRATMTNQNEAFDVRSLSPGMYIIRVKVGEKYCTGFFVRD</sequence>
<feature type="domain" description="Fibronectin type-III" evidence="4">
    <location>
        <begin position="24"/>
        <end position="115"/>
    </location>
</feature>
<dbReference type="Pfam" id="PF13472">
    <property type="entry name" value="Lipase_GDSL_2"/>
    <property type="match status" value="1"/>
</dbReference>
<dbReference type="SUPFAM" id="SSF52266">
    <property type="entry name" value="SGNH hydrolase"/>
    <property type="match status" value="1"/>
</dbReference>
<dbReference type="PANTHER" id="PTHR13817">
    <property type="entry name" value="TITIN"/>
    <property type="match status" value="1"/>
</dbReference>
<dbReference type="InterPro" id="IPR013783">
    <property type="entry name" value="Ig-like_fold"/>
</dbReference>
<comment type="caution">
    <text evidence="5">The sequence shown here is derived from an EMBL/GenBank/DDBJ whole genome shotgun (WGS) entry which is preliminary data.</text>
</comment>
<dbReference type="SUPFAM" id="SSF49265">
    <property type="entry name" value="Fibronectin type III"/>
    <property type="match status" value="5"/>
</dbReference>
<reference evidence="5 6" key="1">
    <citation type="submission" date="2021-01" db="EMBL/GenBank/DDBJ databases">
        <title>Chryseolinea sp. Jin1 Genome sequencing and assembly.</title>
        <authorList>
            <person name="Kim I."/>
        </authorList>
    </citation>
    <scope>NUCLEOTIDE SEQUENCE [LARGE SCALE GENOMIC DNA]</scope>
    <source>
        <strain evidence="5 6">Jin1</strain>
    </source>
</reference>
<keyword evidence="6" id="KW-1185">Reference proteome</keyword>
<feature type="chain" id="PRO_5045873949" evidence="3">
    <location>
        <begin position="21"/>
        <end position="1616"/>
    </location>
</feature>
<dbReference type="Proteomes" id="UP000613030">
    <property type="component" value="Unassembled WGS sequence"/>
</dbReference>
<dbReference type="Pfam" id="PF00041">
    <property type="entry name" value="fn3"/>
    <property type="match status" value="7"/>
</dbReference>
<dbReference type="InterPro" id="IPR003961">
    <property type="entry name" value="FN3_dom"/>
</dbReference>